<reference evidence="1" key="2">
    <citation type="submission" date="2011-02" db="EMBL/GenBank/DDBJ databases">
        <authorList>
            <person name="MacLean D."/>
        </authorList>
    </citation>
    <scope>NUCLEOTIDE SEQUENCE</scope>
</reference>
<evidence type="ECO:0000313" key="1">
    <source>
        <dbReference type="EMBL" id="CCA21463.1"/>
    </source>
</evidence>
<protein>
    <submittedName>
        <fullName evidence="1">Nuclear ribonuclease Z putative</fullName>
    </submittedName>
</protein>
<dbReference type="PANTHER" id="PTHR46504">
    <property type="entry name" value="TRNASE Z TRZ1"/>
    <property type="match status" value="1"/>
</dbReference>
<dbReference type="InterPro" id="IPR036866">
    <property type="entry name" value="RibonucZ/Hydroxyglut_hydro"/>
</dbReference>
<organism evidence="1">
    <name type="scientific">Albugo laibachii Nc14</name>
    <dbReference type="NCBI Taxonomy" id="890382"/>
    <lineage>
        <taxon>Eukaryota</taxon>
        <taxon>Sar</taxon>
        <taxon>Stramenopiles</taxon>
        <taxon>Oomycota</taxon>
        <taxon>Peronosporomycetes</taxon>
        <taxon>Albuginales</taxon>
        <taxon>Albuginaceae</taxon>
        <taxon>Albugo</taxon>
    </lineage>
</organism>
<dbReference type="SUPFAM" id="SSF56281">
    <property type="entry name" value="Metallo-hydrolase/oxidoreductase"/>
    <property type="match status" value="1"/>
</dbReference>
<dbReference type="AlphaFoldDB" id="F0WJL4"/>
<reference evidence="1" key="1">
    <citation type="journal article" date="2011" name="PLoS Biol.">
        <title>Gene gain and loss during evolution of obligate parasitism in the white rust pathogen of Arabidopsis thaliana.</title>
        <authorList>
            <person name="Kemen E."/>
            <person name="Gardiner A."/>
            <person name="Schultz-Larsen T."/>
            <person name="Kemen A.C."/>
            <person name="Balmuth A.L."/>
            <person name="Robert-Seilaniantz A."/>
            <person name="Bailey K."/>
            <person name="Holub E."/>
            <person name="Studholme D.J."/>
            <person name="Maclean D."/>
            <person name="Jones J.D."/>
        </authorList>
    </citation>
    <scope>NUCLEOTIDE SEQUENCE</scope>
</reference>
<accession>F0WJL4</accession>
<proteinExistence type="predicted"/>
<dbReference type="EMBL" id="FR824168">
    <property type="protein sequence ID" value="CCA21463.1"/>
    <property type="molecule type" value="Genomic_DNA"/>
</dbReference>
<dbReference type="HOGENOM" id="CLU_054121_0_0_1"/>
<sequence length="295" mass="34047">MLKACNYRIHVRSTAGIESAYYIDEIDIMLDCGVCFDLAYTKSNVFITHGHVDHIQGIVAHAARRALMSLPTANYHVPHWLVSEVQNILSSYSKMQEKTIQANLIPVKEKDEFKISHDHIVKAYKTFHRVPSLGYVVYKRNKALKQEFVNLSFLEIAGISKQGIELNVISIDPEIAYTGDTTMQLFHAEGCSYDGTKNDFLRAKVLITEATYIDKAALIEKAEDRGHIHLEQVINDAYLFENVQQLIITHTSARYNEHDFNACRERLPHSLKFKLQFVYPYRSKKTYPAYRRRPY</sequence>
<dbReference type="Gene3D" id="3.60.15.10">
    <property type="entry name" value="Ribonuclease Z/Hydroxyacylglutathione hydrolase-like"/>
    <property type="match status" value="1"/>
</dbReference>
<gene>
    <name evidence="1" type="primary">AlNc14C123G6739</name>
    <name evidence="1" type="ORF">ALNC14_076060</name>
</gene>
<dbReference type="PANTHER" id="PTHR46504:SF2">
    <property type="entry name" value="TRNASE Z TRZ1"/>
    <property type="match status" value="1"/>
</dbReference>
<name>F0WJL4_9STRA</name>